<dbReference type="STRING" id="1267768.BV394_06990"/>
<evidence type="ECO:0000313" key="3">
    <source>
        <dbReference type="Proteomes" id="UP000187266"/>
    </source>
</evidence>
<dbReference type="Pfam" id="PF03401">
    <property type="entry name" value="TctC"/>
    <property type="match status" value="1"/>
</dbReference>
<dbReference type="InterPro" id="IPR042100">
    <property type="entry name" value="Bug_dom1"/>
</dbReference>
<dbReference type="CDD" id="cd07012">
    <property type="entry name" value="PBP2_Bug_TTT"/>
    <property type="match status" value="1"/>
</dbReference>
<dbReference type="Gene3D" id="3.40.190.150">
    <property type="entry name" value="Bordetella uptake gene, domain 1"/>
    <property type="match status" value="1"/>
</dbReference>
<organism evidence="2 3">
    <name type="scientific">Brevirhabdus pacifica</name>
    <dbReference type="NCBI Taxonomy" id="1267768"/>
    <lineage>
        <taxon>Bacteria</taxon>
        <taxon>Pseudomonadati</taxon>
        <taxon>Pseudomonadota</taxon>
        <taxon>Alphaproteobacteria</taxon>
        <taxon>Rhodobacterales</taxon>
        <taxon>Paracoccaceae</taxon>
        <taxon>Brevirhabdus</taxon>
    </lineage>
</organism>
<dbReference type="Gene3D" id="3.40.190.10">
    <property type="entry name" value="Periplasmic binding protein-like II"/>
    <property type="match status" value="1"/>
</dbReference>
<dbReference type="OrthoDB" id="8970543at2"/>
<keyword evidence="3" id="KW-1185">Reference proteome</keyword>
<dbReference type="PANTHER" id="PTHR42928:SF5">
    <property type="entry name" value="BLR1237 PROTEIN"/>
    <property type="match status" value="1"/>
</dbReference>
<evidence type="ECO:0000313" key="2">
    <source>
        <dbReference type="EMBL" id="APX89493.1"/>
    </source>
</evidence>
<dbReference type="EMBL" id="CP019124">
    <property type="protein sequence ID" value="APX89493.1"/>
    <property type="molecule type" value="Genomic_DNA"/>
</dbReference>
<sequence>MNVSIKAGVAALAIALAGPALAEYPEKPVTFVVPYGAGGGFDTIARTFAPEVEKTLGQTVVPENIKGASGTRGGQAVARAKPDGYTIGIYNIPGLTVAETLGRDIGFSLNEVTWIANLAESKYAVAVKGDSEINSLEDLCALGHPIKLSDTGKDSTSSITAVIAFDILGCEIVNITGYGGSNDTMIAVMRGEVDATLKPITSLAKYTETGDLKLIATLTDETVVEGVQTTSELGHPELAKFGLNRVVGGPPNMPADVVAKLAEAFRNAAESDEIKTWADGTGTELRYLNAEDTKAMMGDLSKFYLQFKDKLQ</sequence>
<dbReference type="RefSeq" id="WP_076979516.1">
    <property type="nucleotide sequence ID" value="NZ_CP019124.1"/>
</dbReference>
<dbReference type="PIRSF" id="PIRSF017082">
    <property type="entry name" value="YflP"/>
    <property type="match status" value="1"/>
</dbReference>
<protein>
    <submittedName>
        <fullName evidence="2">Uncharacterized protein</fullName>
    </submittedName>
</protein>
<accession>A0A1U7DHX4</accession>
<dbReference type="Proteomes" id="UP000187266">
    <property type="component" value="Chromosome"/>
</dbReference>
<evidence type="ECO:0000256" key="1">
    <source>
        <dbReference type="ARBA" id="ARBA00006987"/>
    </source>
</evidence>
<reference evidence="2 3" key="1">
    <citation type="submission" date="2017-01" db="EMBL/GenBank/DDBJ databases">
        <title>Genomic analysis of Xuhuaishuia manganoxidans DY6-4.</title>
        <authorList>
            <person name="Wang X."/>
        </authorList>
    </citation>
    <scope>NUCLEOTIDE SEQUENCE [LARGE SCALE GENOMIC DNA]</scope>
    <source>
        <strain evidence="2 3">DY6-4</strain>
    </source>
</reference>
<proteinExistence type="inferred from homology"/>
<accession>A0A2M9DDJ2</accession>
<dbReference type="PANTHER" id="PTHR42928">
    <property type="entry name" value="TRICARBOXYLATE-BINDING PROTEIN"/>
    <property type="match status" value="1"/>
</dbReference>
<dbReference type="SUPFAM" id="SSF53850">
    <property type="entry name" value="Periplasmic binding protein-like II"/>
    <property type="match status" value="1"/>
</dbReference>
<dbReference type="AlphaFoldDB" id="A0A1U7DHX4"/>
<comment type="similarity">
    <text evidence="1">Belongs to the UPF0065 (bug) family.</text>
</comment>
<gene>
    <name evidence="2" type="ORF">BV394_06990</name>
</gene>
<dbReference type="InterPro" id="IPR005064">
    <property type="entry name" value="BUG"/>
</dbReference>
<name>A0A1U7DHX4_9RHOB</name>